<dbReference type="InParanoid" id="K3W6T4"/>
<reference evidence="4" key="2">
    <citation type="submission" date="2010-04" db="EMBL/GenBank/DDBJ databases">
        <authorList>
            <person name="Buell R."/>
            <person name="Hamilton J."/>
            <person name="Hostetler J."/>
        </authorList>
    </citation>
    <scope>NUCLEOTIDE SEQUENCE [LARGE SCALE GENOMIC DNA]</scope>
    <source>
        <strain evidence="4">DAOM:BR144</strain>
    </source>
</reference>
<keyword evidence="4" id="KW-1185">Reference proteome</keyword>
<sequence length="525" mass="57500">MTTLNLKRKQRDEDAHDGAQTSALKRSAPHKSAANVLDDPQAESAASNDHEHAQHEQEGADELKTNLVSPHKTTTETVPADFSIDKLRFGSESWQGMKPMNEDRAFADTTARFPGPVFGVLDGHGGVFTADFLVRNLLKTMSSSLKQNIRGSDHDALSDMREVAHAELARRREIETQLKLFQEQLGQVQQLMTTETDSSSSSNKDSDSSGDKDVHALHEQLQSAVRAMEAGIAQIDADNAQRKHEFQTRHFKRAFTDAFQRCDAQVLLKNPSRDGSTALLVWFVAGGPLSSEMAYYTINLGDCRAVLCRGSHGIPLSTDHKPDRPDERQRIQRKGGFVGTFAGISRVYSATGAGLSVEQQARVATYLAVSRAFGDRPLKEPTPLVSCEPEVKRFTVEQDDLFIVLACDGIWDVMSNQDAVVIGLQHFEDPQRAADAIVKEAYRRGSSDNLTATVIQFGWQHDAAAKAKQALAHAKTSAAVGSKASVLGGNPRLAAIVADNEATGETTENQEDDDDEEEEIDMFNL</sequence>
<dbReference type="SMART" id="SM00332">
    <property type="entry name" value="PP2Cc"/>
    <property type="match status" value="1"/>
</dbReference>
<evidence type="ECO:0000259" key="2">
    <source>
        <dbReference type="PROSITE" id="PS51746"/>
    </source>
</evidence>
<feature type="region of interest" description="Disordered" evidence="1">
    <location>
        <begin position="1"/>
        <end position="62"/>
    </location>
</feature>
<evidence type="ECO:0000313" key="3">
    <source>
        <dbReference type="EnsemblProtists" id="PYU1_T000675"/>
    </source>
</evidence>
<dbReference type="AlphaFoldDB" id="K3W6T4"/>
<dbReference type="GO" id="GO:0004722">
    <property type="term" value="F:protein serine/threonine phosphatase activity"/>
    <property type="evidence" value="ECO:0007669"/>
    <property type="project" value="InterPro"/>
</dbReference>
<organism evidence="3 4">
    <name type="scientific">Globisporangium ultimum (strain ATCC 200006 / CBS 805.95 / DAOM BR144)</name>
    <name type="common">Pythium ultimum</name>
    <dbReference type="NCBI Taxonomy" id="431595"/>
    <lineage>
        <taxon>Eukaryota</taxon>
        <taxon>Sar</taxon>
        <taxon>Stramenopiles</taxon>
        <taxon>Oomycota</taxon>
        <taxon>Peronosporomycetes</taxon>
        <taxon>Pythiales</taxon>
        <taxon>Pythiaceae</taxon>
        <taxon>Globisporangium</taxon>
    </lineage>
</organism>
<dbReference type="eggNOG" id="KOG0698">
    <property type="taxonomic scope" value="Eukaryota"/>
</dbReference>
<feature type="domain" description="PPM-type phosphatase" evidence="2">
    <location>
        <begin position="88"/>
        <end position="457"/>
    </location>
</feature>
<name>K3W6T4_GLOUD</name>
<feature type="compositionally biased region" description="Acidic residues" evidence="1">
    <location>
        <begin position="508"/>
        <end position="525"/>
    </location>
</feature>
<reference evidence="3" key="3">
    <citation type="submission" date="2015-02" db="UniProtKB">
        <authorList>
            <consortium name="EnsemblProtists"/>
        </authorList>
    </citation>
    <scope>IDENTIFICATION</scope>
    <source>
        <strain evidence="3">DAOM BR144</strain>
    </source>
</reference>
<dbReference type="CDD" id="cd00143">
    <property type="entry name" value="PP2Cc"/>
    <property type="match status" value="1"/>
</dbReference>
<reference evidence="4" key="1">
    <citation type="journal article" date="2010" name="Genome Biol.">
        <title>Genome sequence of the necrotrophic plant pathogen Pythium ultimum reveals original pathogenicity mechanisms and effector repertoire.</title>
        <authorList>
            <person name="Levesque C.A."/>
            <person name="Brouwer H."/>
            <person name="Cano L."/>
            <person name="Hamilton J.P."/>
            <person name="Holt C."/>
            <person name="Huitema E."/>
            <person name="Raffaele S."/>
            <person name="Robideau G.P."/>
            <person name="Thines M."/>
            <person name="Win J."/>
            <person name="Zerillo M.M."/>
            <person name="Beakes G.W."/>
            <person name="Boore J.L."/>
            <person name="Busam D."/>
            <person name="Dumas B."/>
            <person name="Ferriera S."/>
            <person name="Fuerstenberg S.I."/>
            <person name="Gachon C.M."/>
            <person name="Gaulin E."/>
            <person name="Govers F."/>
            <person name="Grenville-Briggs L."/>
            <person name="Horner N."/>
            <person name="Hostetler J."/>
            <person name="Jiang R.H."/>
            <person name="Johnson J."/>
            <person name="Krajaejun T."/>
            <person name="Lin H."/>
            <person name="Meijer H.J."/>
            <person name="Moore B."/>
            <person name="Morris P."/>
            <person name="Phuntmart V."/>
            <person name="Puiu D."/>
            <person name="Shetty J."/>
            <person name="Stajich J.E."/>
            <person name="Tripathy S."/>
            <person name="Wawra S."/>
            <person name="van West P."/>
            <person name="Whitty B.R."/>
            <person name="Coutinho P.M."/>
            <person name="Henrissat B."/>
            <person name="Martin F."/>
            <person name="Thomas P.D."/>
            <person name="Tyler B.M."/>
            <person name="De Vries R.P."/>
            <person name="Kamoun S."/>
            <person name="Yandell M."/>
            <person name="Tisserat N."/>
            <person name="Buell C.R."/>
        </authorList>
    </citation>
    <scope>NUCLEOTIDE SEQUENCE</scope>
    <source>
        <strain evidence="4">DAOM:BR144</strain>
    </source>
</reference>
<feature type="compositionally biased region" description="Basic and acidic residues" evidence="1">
    <location>
        <begin position="204"/>
        <end position="213"/>
    </location>
</feature>
<dbReference type="VEuPathDB" id="FungiDB:PYU1_G000675"/>
<protein>
    <recommendedName>
        <fullName evidence="2">PPM-type phosphatase domain-containing protein</fullName>
    </recommendedName>
</protein>
<dbReference type="Gene3D" id="3.60.40.10">
    <property type="entry name" value="PPM-type phosphatase domain"/>
    <property type="match status" value="1"/>
</dbReference>
<dbReference type="OMA" id="NIVCADP"/>
<dbReference type="Proteomes" id="UP000019132">
    <property type="component" value="Unassembled WGS sequence"/>
</dbReference>
<dbReference type="InterPro" id="IPR001932">
    <property type="entry name" value="PPM-type_phosphatase-like_dom"/>
</dbReference>
<feature type="region of interest" description="Disordered" evidence="1">
    <location>
        <begin position="498"/>
        <end position="525"/>
    </location>
</feature>
<dbReference type="PROSITE" id="PS51746">
    <property type="entry name" value="PPM_2"/>
    <property type="match status" value="1"/>
</dbReference>
<evidence type="ECO:0000256" key="1">
    <source>
        <dbReference type="SAM" id="MobiDB-lite"/>
    </source>
</evidence>
<dbReference type="SUPFAM" id="SSF81606">
    <property type="entry name" value="PP2C-like"/>
    <property type="match status" value="1"/>
</dbReference>
<dbReference type="InterPro" id="IPR015655">
    <property type="entry name" value="PP2C"/>
</dbReference>
<dbReference type="InterPro" id="IPR036457">
    <property type="entry name" value="PPM-type-like_dom_sf"/>
</dbReference>
<dbReference type="HOGENOM" id="CLU_026823_0_0_1"/>
<feature type="region of interest" description="Disordered" evidence="1">
    <location>
        <begin position="189"/>
        <end position="213"/>
    </location>
</feature>
<dbReference type="EnsemblProtists" id="PYU1_T000675">
    <property type="protein sequence ID" value="PYU1_T000675"/>
    <property type="gene ID" value="PYU1_G000675"/>
</dbReference>
<accession>K3W6T4</accession>
<dbReference type="PANTHER" id="PTHR47992">
    <property type="entry name" value="PROTEIN PHOSPHATASE"/>
    <property type="match status" value="1"/>
</dbReference>
<feature type="compositionally biased region" description="Basic and acidic residues" evidence="1">
    <location>
        <begin position="48"/>
        <end position="62"/>
    </location>
</feature>
<evidence type="ECO:0000313" key="4">
    <source>
        <dbReference type="Proteomes" id="UP000019132"/>
    </source>
</evidence>
<dbReference type="EMBL" id="GL376620">
    <property type="status" value="NOT_ANNOTATED_CDS"/>
    <property type="molecule type" value="Genomic_DNA"/>
</dbReference>
<dbReference type="STRING" id="431595.K3W6T4"/>
<proteinExistence type="predicted"/>
<dbReference type="Pfam" id="PF00481">
    <property type="entry name" value="PP2C"/>
    <property type="match status" value="1"/>
</dbReference>